<evidence type="ECO:0000313" key="4">
    <source>
        <dbReference type="Proteomes" id="UP000828390"/>
    </source>
</evidence>
<keyword evidence="1" id="KW-0863">Zinc-finger</keyword>
<keyword evidence="4" id="KW-1185">Reference proteome</keyword>
<feature type="domain" description="B box-type" evidence="2">
    <location>
        <begin position="21"/>
        <end position="64"/>
    </location>
</feature>
<dbReference type="Gene3D" id="3.30.160.60">
    <property type="entry name" value="Classic Zinc Finger"/>
    <property type="match status" value="1"/>
</dbReference>
<name>A0A9D4BYK6_DREPO</name>
<sequence length="558" mass="61725">MTTGSTSTIAKCSRMFEDFCCTSCRELNLEESAEIYCEACRMFYCKRCGHLHNRLSSEHTTVGRGDISKWPASKEVEDFIRKCEVHADKTLTQFCHDHSQLCCSDCVVTIHSQYSQVTPISELTSTHSTDLQGLSMKLKTILGDMKSLQNNQEASMQTLQGSYTDHEGSVIQQLCLNINTTVDAFADSTVSLSDENEQYIKAELCRNVNSILNAFDNRSVKELSHMNDAVISIKGSITNSINKCISLQNDLTQFYKIIHKIGDNKELLLIASMKCGQKLRQALAVLGKSDNVFSVLGKSEHNVRIPSDSDSIQCRIIAICALPDGQFLVADNINKKVKLLNKQCQVVSHLGVTALPLDMCQITPSEVAVIVNDVNTHEVQFITVKQSLLVPERKFQLKHACTGIAHNQGDLFIASGRALFKYTLCGKQVCRLYEDVSYEKTVEKCAVSPTGDKLYIASYWQNKLLTLARDGTLLAILTDQNLGEPSGLHVTPAGQVLVCGWMSHTILQVDGEGKRKLTIVAKGERDGVEDPESVCFSSTTSSIIVGQSRDIILVFKVE</sequence>
<dbReference type="InterPro" id="IPR000315">
    <property type="entry name" value="Znf_B-box"/>
</dbReference>
<dbReference type="SUPFAM" id="SSF101898">
    <property type="entry name" value="NHL repeat"/>
    <property type="match status" value="1"/>
</dbReference>
<dbReference type="InterPro" id="IPR011042">
    <property type="entry name" value="6-blade_b-propeller_TolB-like"/>
</dbReference>
<evidence type="ECO:0000313" key="3">
    <source>
        <dbReference type="EMBL" id="KAH3713317.1"/>
    </source>
</evidence>
<dbReference type="SUPFAM" id="SSF57845">
    <property type="entry name" value="B-box zinc-binding domain"/>
    <property type="match status" value="1"/>
</dbReference>
<dbReference type="PANTHER" id="PTHR25462">
    <property type="entry name" value="BONUS, ISOFORM C-RELATED"/>
    <property type="match status" value="1"/>
</dbReference>
<comment type="caution">
    <text evidence="3">The sequence shown here is derived from an EMBL/GenBank/DDBJ whole genome shotgun (WGS) entry which is preliminary data.</text>
</comment>
<keyword evidence="1" id="KW-0862">Zinc</keyword>
<dbReference type="PROSITE" id="PS50119">
    <property type="entry name" value="ZF_BBOX"/>
    <property type="match status" value="2"/>
</dbReference>
<dbReference type="CDD" id="cd19756">
    <property type="entry name" value="Bbox2"/>
    <property type="match status" value="1"/>
</dbReference>
<reference evidence="3" key="1">
    <citation type="journal article" date="2019" name="bioRxiv">
        <title>The Genome of the Zebra Mussel, Dreissena polymorpha: A Resource for Invasive Species Research.</title>
        <authorList>
            <person name="McCartney M.A."/>
            <person name="Auch B."/>
            <person name="Kono T."/>
            <person name="Mallez S."/>
            <person name="Zhang Y."/>
            <person name="Obille A."/>
            <person name="Becker A."/>
            <person name="Abrahante J.E."/>
            <person name="Garbe J."/>
            <person name="Badalamenti J.P."/>
            <person name="Herman A."/>
            <person name="Mangelson H."/>
            <person name="Liachko I."/>
            <person name="Sullivan S."/>
            <person name="Sone E.D."/>
            <person name="Koren S."/>
            <person name="Silverstein K.A.T."/>
            <person name="Beckman K.B."/>
            <person name="Gohl D.M."/>
        </authorList>
    </citation>
    <scope>NUCLEOTIDE SEQUENCE</scope>
    <source>
        <strain evidence="3">Duluth1</strain>
        <tissue evidence="3">Whole animal</tissue>
    </source>
</reference>
<accession>A0A9D4BYK6</accession>
<organism evidence="3 4">
    <name type="scientific">Dreissena polymorpha</name>
    <name type="common">Zebra mussel</name>
    <name type="synonym">Mytilus polymorpha</name>
    <dbReference type="NCBI Taxonomy" id="45954"/>
    <lineage>
        <taxon>Eukaryota</taxon>
        <taxon>Metazoa</taxon>
        <taxon>Spiralia</taxon>
        <taxon>Lophotrochozoa</taxon>
        <taxon>Mollusca</taxon>
        <taxon>Bivalvia</taxon>
        <taxon>Autobranchia</taxon>
        <taxon>Heteroconchia</taxon>
        <taxon>Euheterodonta</taxon>
        <taxon>Imparidentia</taxon>
        <taxon>Neoheterodontei</taxon>
        <taxon>Myida</taxon>
        <taxon>Dreissenoidea</taxon>
        <taxon>Dreissenidae</taxon>
        <taxon>Dreissena</taxon>
    </lineage>
</organism>
<dbReference type="InterPro" id="IPR047153">
    <property type="entry name" value="TRIM45/56/19-like"/>
</dbReference>
<evidence type="ECO:0000259" key="2">
    <source>
        <dbReference type="PROSITE" id="PS50119"/>
    </source>
</evidence>
<keyword evidence="1" id="KW-0479">Metal-binding</keyword>
<dbReference type="GO" id="GO:0008270">
    <property type="term" value="F:zinc ion binding"/>
    <property type="evidence" value="ECO:0007669"/>
    <property type="project" value="UniProtKB-KW"/>
</dbReference>
<dbReference type="Pfam" id="PF00643">
    <property type="entry name" value="zf-B_box"/>
    <property type="match status" value="1"/>
</dbReference>
<dbReference type="EMBL" id="JAIWYP010000014">
    <property type="protein sequence ID" value="KAH3713317.1"/>
    <property type="molecule type" value="Genomic_DNA"/>
</dbReference>
<dbReference type="Gene3D" id="2.120.10.30">
    <property type="entry name" value="TolB, C-terminal domain"/>
    <property type="match status" value="1"/>
</dbReference>
<dbReference type="AlphaFoldDB" id="A0A9D4BYK6"/>
<proteinExistence type="predicted"/>
<evidence type="ECO:0000256" key="1">
    <source>
        <dbReference type="PROSITE-ProRule" id="PRU00024"/>
    </source>
</evidence>
<reference evidence="3" key="2">
    <citation type="submission" date="2020-11" db="EMBL/GenBank/DDBJ databases">
        <authorList>
            <person name="McCartney M.A."/>
            <person name="Auch B."/>
            <person name="Kono T."/>
            <person name="Mallez S."/>
            <person name="Becker A."/>
            <person name="Gohl D.M."/>
            <person name="Silverstein K.A.T."/>
            <person name="Koren S."/>
            <person name="Bechman K.B."/>
            <person name="Herman A."/>
            <person name="Abrahante J.E."/>
            <person name="Garbe J."/>
        </authorList>
    </citation>
    <scope>NUCLEOTIDE SEQUENCE</scope>
    <source>
        <strain evidence="3">Duluth1</strain>
        <tissue evidence="3">Whole animal</tissue>
    </source>
</reference>
<gene>
    <name evidence="3" type="ORF">DPMN_073106</name>
</gene>
<dbReference type="PANTHER" id="PTHR25462:SF296">
    <property type="entry name" value="MEIOTIC P26, ISOFORM F"/>
    <property type="match status" value="1"/>
</dbReference>
<protein>
    <recommendedName>
        <fullName evidence="2">B box-type domain-containing protein</fullName>
    </recommendedName>
</protein>
<feature type="domain" description="B box-type" evidence="2">
    <location>
        <begin position="78"/>
        <end position="120"/>
    </location>
</feature>
<dbReference type="Proteomes" id="UP000828390">
    <property type="component" value="Unassembled WGS sequence"/>
</dbReference>